<dbReference type="InterPro" id="IPR009869">
    <property type="entry name" value="HSPRO1_N"/>
</dbReference>
<dbReference type="PANTHER" id="PTHR34795:SF1">
    <property type="entry name" value="NEMATODE RESISTANCE PROTEIN-LIKE HSPRO1"/>
    <property type="match status" value="1"/>
</dbReference>
<evidence type="ECO:0000313" key="3">
    <source>
        <dbReference type="EMBL" id="KAK5770203.1"/>
    </source>
</evidence>
<evidence type="ECO:0000259" key="2">
    <source>
        <dbReference type="Pfam" id="PF07231"/>
    </source>
</evidence>
<dbReference type="PANTHER" id="PTHR34795">
    <property type="entry name" value="NEMATODE RESISTANCE PROTEIN-LIKE HSPRO1"/>
    <property type="match status" value="1"/>
</dbReference>
<evidence type="ECO:0000313" key="4">
    <source>
        <dbReference type="Proteomes" id="UP001358586"/>
    </source>
</evidence>
<evidence type="ECO:0000259" key="1">
    <source>
        <dbReference type="Pfam" id="PF07014"/>
    </source>
</evidence>
<feature type="domain" description="Hs1pro-1 C-terminal" evidence="1">
    <location>
        <begin position="199"/>
        <end position="456"/>
    </location>
</feature>
<dbReference type="InterPro" id="IPR009743">
    <property type="entry name" value="Hs1pro-1_C"/>
</dbReference>
<reference evidence="3 4" key="1">
    <citation type="submission" date="2023-03" db="EMBL/GenBank/DDBJ databases">
        <title>WGS of Gossypium arboreum.</title>
        <authorList>
            <person name="Yu D."/>
        </authorList>
    </citation>
    <scope>NUCLEOTIDE SEQUENCE [LARGE SCALE GENOMIC DNA]</scope>
    <source>
        <tissue evidence="3">Leaf</tissue>
    </source>
</reference>
<feature type="domain" description="Nematode resistance protein-like HSPRO1 N-terminal" evidence="2">
    <location>
        <begin position="1"/>
        <end position="196"/>
    </location>
</feature>
<dbReference type="Pfam" id="PF07231">
    <property type="entry name" value="Hs1pro-1_N"/>
    <property type="match status" value="1"/>
</dbReference>
<dbReference type="Gene3D" id="1.20.58.480">
    <property type="match status" value="1"/>
</dbReference>
<gene>
    <name evidence="3" type="ORF">PVK06_046353</name>
</gene>
<dbReference type="SUPFAM" id="SSF140959">
    <property type="entry name" value="Indolic compounds 2,3-dioxygenase-like"/>
    <property type="match status" value="1"/>
</dbReference>
<evidence type="ECO:0008006" key="5">
    <source>
        <dbReference type="Google" id="ProtNLM"/>
    </source>
</evidence>
<organism evidence="3 4">
    <name type="scientific">Gossypium arboreum</name>
    <name type="common">Tree cotton</name>
    <name type="synonym">Gossypium nanking</name>
    <dbReference type="NCBI Taxonomy" id="29729"/>
    <lineage>
        <taxon>Eukaryota</taxon>
        <taxon>Viridiplantae</taxon>
        <taxon>Streptophyta</taxon>
        <taxon>Embryophyta</taxon>
        <taxon>Tracheophyta</taxon>
        <taxon>Spermatophyta</taxon>
        <taxon>Magnoliopsida</taxon>
        <taxon>eudicotyledons</taxon>
        <taxon>Gunneridae</taxon>
        <taxon>Pentapetalae</taxon>
        <taxon>rosids</taxon>
        <taxon>malvids</taxon>
        <taxon>Malvales</taxon>
        <taxon>Malvaceae</taxon>
        <taxon>Malvoideae</taxon>
        <taxon>Gossypium</taxon>
    </lineage>
</organism>
<proteinExistence type="predicted"/>
<dbReference type="Pfam" id="PF07014">
    <property type="entry name" value="Hs1pro-1_C"/>
    <property type="match status" value="1"/>
</dbReference>
<comment type="caution">
    <text evidence="3">The sequence shown here is derived from an EMBL/GenBank/DDBJ whole genome shotgun (WGS) entry which is preliminary data.</text>
</comment>
<dbReference type="EMBL" id="JARKNE010000013">
    <property type="protein sequence ID" value="KAK5770203.1"/>
    <property type="molecule type" value="Genomic_DNA"/>
</dbReference>
<keyword evidence="4" id="KW-1185">Reference proteome</keyword>
<name>A0ABR0MAI4_GOSAR</name>
<accession>A0ABR0MAI4</accession>
<dbReference type="InterPro" id="IPR037217">
    <property type="entry name" value="Trp/Indoleamine_2_3_dOase-like"/>
</dbReference>
<dbReference type="InterPro" id="IPR038759">
    <property type="entry name" value="HSPRO1/HSPRO2"/>
</dbReference>
<dbReference type="Proteomes" id="UP001358586">
    <property type="component" value="Chromosome 13"/>
</dbReference>
<sequence length="572" mass="65212">MVELDWKAKMVSSDIPKKSPKLSNKLQVSIPTPFRFSNMSSPLSTSPSASKAYDYYLRLPELRKLWETQEFPAWKNEVVLKPALHALEITFRFISIVLSDPRPYLNRREWTRRLQSLTTSQIELIAMLCEDENEAPILDLTSSNGVLTRESSSAEVWKIHGETTVVNRTSEASLLPRLVTWQKSEDVAQKILYSIECEMRRCPYTLGLGEPNLSGKPNLDYDAVCKPNELHALKSSPYDHIENHENSTLYTTNQILESWIQTAKQLLKRIASGIDAGSFEAAAGDCYILEKIWKLLEEIEDLHLLMDPNDFLHLKSQLQIKSVNETEAFCFRSKGLVEITKLSKELKHKVPFILGVEVDPNGGPRIQEAAMRLYSEQKEGNKVSLVQALQAIEAALKRFFFGYKQVLMIVMGSLEAKGHRVVACSDSGDSLSQIFLEPTYFPSLDAAKTFLGEFWSREQEKKWICRELTALSAKLKQRPWIISSVKATLWRQFGLDHPLEFENTTLMYLDYESHGTSQDYKGNHGKRLDVTFAITLRSIWIHRNKVCFEVATANPVVVIRVASEMINNTRMA</sequence>
<protein>
    <recommendedName>
        <fullName evidence="5">Nematode resistance protein-like HSPRO2</fullName>
    </recommendedName>
</protein>